<evidence type="ECO:0000313" key="1">
    <source>
        <dbReference type="EMBL" id="OBZ67797.1"/>
    </source>
</evidence>
<evidence type="ECO:0000313" key="2">
    <source>
        <dbReference type="Proteomes" id="UP000092993"/>
    </source>
</evidence>
<keyword evidence="2" id="KW-1185">Reference proteome</keyword>
<dbReference type="Proteomes" id="UP000092993">
    <property type="component" value="Unassembled WGS sequence"/>
</dbReference>
<dbReference type="OrthoDB" id="3263641at2759"/>
<proteinExistence type="predicted"/>
<dbReference type="AlphaFoldDB" id="A0A1C7LUR3"/>
<comment type="caution">
    <text evidence="1">The sequence shown here is derived from an EMBL/GenBank/DDBJ whole genome shotgun (WGS) entry which is preliminary data.</text>
</comment>
<sequence length="122" mass="14264">MNVSEEQSRDTSRVWFYAVPVDHKWLMELARNTYPDKDYSDEALIRMGTHAVWKSSGLRGKLEMEFGCENPEGGMTVLLSLFSSEEASYKKRPSQAELQRATDFLMRELGERPEWWETADYM</sequence>
<dbReference type="EMBL" id="LUGG01000023">
    <property type="protein sequence ID" value="OBZ67797.1"/>
    <property type="molecule type" value="Genomic_DNA"/>
</dbReference>
<reference evidence="1 2" key="1">
    <citation type="submission" date="2016-03" db="EMBL/GenBank/DDBJ databases">
        <title>Whole genome sequencing of Grifola frondosa 9006-11.</title>
        <authorList>
            <person name="Min B."/>
            <person name="Park H."/>
            <person name="Kim J.-G."/>
            <person name="Cho H."/>
            <person name="Oh Y.-L."/>
            <person name="Kong W.-S."/>
            <person name="Choi I.-G."/>
        </authorList>
    </citation>
    <scope>NUCLEOTIDE SEQUENCE [LARGE SCALE GENOMIC DNA]</scope>
    <source>
        <strain evidence="1 2">9006-11</strain>
    </source>
</reference>
<gene>
    <name evidence="1" type="ORF">A0H81_12086</name>
</gene>
<protein>
    <submittedName>
        <fullName evidence="1">Uncharacterized protein</fullName>
    </submittedName>
</protein>
<accession>A0A1C7LUR3</accession>
<organism evidence="1 2">
    <name type="scientific">Grifola frondosa</name>
    <name type="common">Maitake</name>
    <name type="synonym">Polyporus frondosus</name>
    <dbReference type="NCBI Taxonomy" id="5627"/>
    <lineage>
        <taxon>Eukaryota</taxon>
        <taxon>Fungi</taxon>
        <taxon>Dikarya</taxon>
        <taxon>Basidiomycota</taxon>
        <taxon>Agaricomycotina</taxon>
        <taxon>Agaricomycetes</taxon>
        <taxon>Polyporales</taxon>
        <taxon>Grifolaceae</taxon>
        <taxon>Grifola</taxon>
    </lineage>
</organism>
<name>A0A1C7LUR3_GRIFR</name>